<accession>A0A9P5Z9F8</accession>
<sequence>MQHQLQAQAQPTNHTPRAQHNTSQHIPTKPQRSDPNPKLTHKTHKTHPQPPDPKAPHVDT</sequence>
<protein>
    <submittedName>
        <fullName evidence="2">Uncharacterized protein</fullName>
    </submittedName>
</protein>
<evidence type="ECO:0000313" key="3">
    <source>
        <dbReference type="Proteomes" id="UP000807469"/>
    </source>
</evidence>
<dbReference type="EMBL" id="MU155154">
    <property type="protein sequence ID" value="KAF9483377.1"/>
    <property type="molecule type" value="Genomic_DNA"/>
</dbReference>
<reference evidence="2" key="1">
    <citation type="submission" date="2020-11" db="EMBL/GenBank/DDBJ databases">
        <authorList>
            <consortium name="DOE Joint Genome Institute"/>
            <person name="Ahrendt S."/>
            <person name="Riley R."/>
            <person name="Andreopoulos W."/>
            <person name="Labutti K."/>
            <person name="Pangilinan J."/>
            <person name="Ruiz-Duenas F.J."/>
            <person name="Barrasa J.M."/>
            <person name="Sanchez-Garcia M."/>
            <person name="Camarero S."/>
            <person name="Miyauchi S."/>
            <person name="Serrano A."/>
            <person name="Linde D."/>
            <person name="Babiker R."/>
            <person name="Drula E."/>
            <person name="Ayuso-Fernandez I."/>
            <person name="Pacheco R."/>
            <person name="Padilla G."/>
            <person name="Ferreira P."/>
            <person name="Barriuso J."/>
            <person name="Kellner H."/>
            <person name="Castanera R."/>
            <person name="Alfaro M."/>
            <person name="Ramirez L."/>
            <person name="Pisabarro A.G."/>
            <person name="Kuo A."/>
            <person name="Tritt A."/>
            <person name="Lipzen A."/>
            <person name="He G."/>
            <person name="Yan M."/>
            <person name="Ng V."/>
            <person name="Cullen D."/>
            <person name="Martin F."/>
            <person name="Rosso M.-N."/>
            <person name="Henrissat B."/>
            <person name="Hibbett D."/>
            <person name="Martinez A.T."/>
            <person name="Grigoriev I.V."/>
        </authorList>
    </citation>
    <scope>NUCLEOTIDE SEQUENCE</scope>
    <source>
        <strain evidence="2">CIRM-BRFM 674</strain>
    </source>
</reference>
<organism evidence="2 3">
    <name type="scientific">Pholiota conissans</name>
    <dbReference type="NCBI Taxonomy" id="109636"/>
    <lineage>
        <taxon>Eukaryota</taxon>
        <taxon>Fungi</taxon>
        <taxon>Dikarya</taxon>
        <taxon>Basidiomycota</taxon>
        <taxon>Agaricomycotina</taxon>
        <taxon>Agaricomycetes</taxon>
        <taxon>Agaricomycetidae</taxon>
        <taxon>Agaricales</taxon>
        <taxon>Agaricineae</taxon>
        <taxon>Strophariaceae</taxon>
        <taxon>Pholiota</taxon>
    </lineage>
</organism>
<evidence type="ECO:0000256" key="1">
    <source>
        <dbReference type="SAM" id="MobiDB-lite"/>
    </source>
</evidence>
<proteinExistence type="predicted"/>
<keyword evidence="3" id="KW-1185">Reference proteome</keyword>
<dbReference type="Proteomes" id="UP000807469">
    <property type="component" value="Unassembled WGS sequence"/>
</dbReference>
<feature type="region of interest" description="Disordered" evidence="1">
    <location>
        <begin position="1"/>
        <end position="60"/>
    </location>
</feature>
<gene>
    <name evidence="2" type="ORF">BDN70DRAFT_873877</name>
</gene>
<evidence type="ECO:0000313" key="2">
    <source>
        <dbReference type="EMBL" id="KAF9483377.1"/>
    </source>
</evidence>
<name>A0A9P5Z9F8_9AGAR</name>
<comment type="caution">
    <text evidence="2">The sequence shown here is derived from an EMBL/GenBank/DDBJ whole genome shotgun (WGS) entry which is preliminary data.</text>
</comment>
<feature type="compositionally biased region" description="Polar residues" evidence="1">
    <location>
        <begin position="1"/>
        <end position="26"/>
    </location>
</feature>
<dbReference type="AlphaFoldDB" id="A0A9P5Z9F8"/>